<dbReference type="Proteomes" id="UP000807769">
    <property type="component" value="Unassembled WGS sequence"/>
</dbReference>
<dbReference type="Pfam" id="PF14223">
    <property type="entry name" value="Retrotran_gag_2"/>
    <property type="match status" value="1"/>
</dbReference>
<dbReference type="OrthoDB" id="2688366at2759"/>
<sequence>MGKYNHIVELMSTDEYLSCARTDPNNFSEYASVMPSPATARSPTAAEKLAMMEWIKEDAQMKGIICRKLSLVVQGLLDKSSTAHDQWNTLAMHFACLDMSLQFELCAQLFAEKLKDADNVSCYISVFEHARWCFTEMAITFTDDKAVFLLLQGLPQTPEWIIFKCMTITMYSSSSTPTTSSSATATVKMTFTTVAASLSEEANCIQGEWKLNGPGSEYTNVTGPGIPDSKVNPKTGICMHKSNPKGIAHDNPACVGLPCPLTHDHEHCFQLLQSHTPLFIFLSLSSLRKEVSVAATTDAPSNSLSPSLPTSHTTDLACAIIHKIDEDSPANSLPSEENIACIIHYTMSTILNSSMTLTIITNHKFFWTFSNDSHVTMKTANHGRLPTLGHGECIADLKIGGRTCCIQLTNCLHTPG</sequence>
<dbReference type="GeneID" id="64623362"/>
<proteinExistence type="predicted"/>
<comment type="caution">
    <text evidence="1">The sequence shown here is derived from an EMBL/GenBank/DDBJ whole genome shotgun (WGS) entry which is preliminary data.</text>
</comment>
<accession>A0A9P7DQK1</accession>
<protein>
    <submittedName>
        <fullName evidence="1">Uncharacterized protein</fullName>
    </submittedName>
</protein>
<dbReference type="RefSeq" id="XP_041185948.1">
    <property type="nucleotide sequence ID" value="XM_041329345.1"/>
</dbReference>
<evidence type="ECO:0000313" key="2">
    <source>
        <dbReference type="Proteomes" id="UP000807769"/>
    </source>
</evidence>
<reference evidence="1" key="1">
    <citation type="journal article" date="2020" name="New Phytol.">
        <title>Comparative genomics reveals dynamic genome evolution in host specialist ectomycorrhizal fungi.</title>
        <authorList>
            <person name="Lofgren L.A."/>
            <person name="Nguyen N.H."/>
            <person name="Vilgalys R."/>
            <person name="Ruytinx J."/>
            <person name="Liao H.L."/>
            <person name="Branco S."/>
            <person name="Kuo A."/>
            <person name="LaButti K."/>
            <person name="Lipzen A."/>
            <person name="Andreopoulos W."/>
            <person name="Pangilinan J."/>
            <person name="Riley R."/>
            <person name="Hundley H."/>
            <person name="Na H."/>
            <person name="Barry K."/>
            <person name="Grigoriev I.V."/>
            <person name="Stajich J.E."/>
            <person name="Kennedy P.G."/>
        </authorList>
    </citation>
    <scope>NUCLEOTIDE SEQUENCE</scope>
    <source>
        <strain evidence="1">MN1</strain>
    </source>
</reference>
<gene>
    <name evidence="1" type="ORF">BJ212DRAFT_1218920</name>
</gene>
<dbReference type="AlphaFoldDB" id="A0A9P7DQK1"/>
<dbReference type="EMBL" id="JABBWG010000108">
    <property type="protein sequence ID" value="KAG1800683.1"/>
    <property type="molecule type" value="Genomic_DNA"/>
</dbReference>
<evidence type="ECO:0000313" key="1">
    <source>
        <dbReference type="EMBL" id="KAG1800683.1"/>
    </source>
</evidence>
<name>A0A9P7DQK1_9AGAM</name>
<feature type="non-terminal residue" evidence="1">
    <location>
        <position position="416"/>
    </location>
</feature>
<keyword evidence="2" id="KW-1185">Reference proteome</keyword>
<organism evidence="1 2">
    <name type="scientific">Suillus subaureus</name>
    <dbReference type="NCBI Taxonomy" id="48587"/>
    <lineage>
        <taxon>Eukaryota</taxon>
        <taxon>Fungi</taxon>
        <taxon>Dikarya</taxon>
        <taxon>Basidiomycota</taxon>
        <taxon>Agaricomycotina</taxon>
        <taxon>Agaricomycetes</taxon>
        <taxon>Agaricomycetidae</taxon>
        <taxon>Boletales</taxon>
        <taxon>Suillineae</taxon>
        <taxon>Suillaceae</taxon>
        <taxon>Suillus</taxon>
    </lineage>
</organism>